<organism evidence="1 2">
    <name type="scientific">Asticcacaulis endophyticus</name>
    <dbReference type="NCBI Taxonomy" id="1395890"/>
    <lineage>
        <taxon>Bacteria</taxon>
        <taxon>Pseudomonadati</taxon>
        <taxon>Pseudomonadota</taxon>
        <taxon>Alphaproteobacteria</taxon>
        <taxon>Caulobacterales</taxon>
        <taxon>Caulobacteraceae</taxon>
        <taxon>Asticcacaulis</taxon>
    </lineage>
</organism>
<dbReference type="AlphaFoldDB" id="A0A918PYK3"/>
<reference evidence="1" key="2">
    <citation type="submission" date="2020-09" db="EMBL/GenBank/DDBJ databases">
        <authorList>
            <person name="Sun Q."/>
            <person name="Kim S."/>
        </authorList>
    </citation>
    <scope>NUCLEOTIDE SEQUENCE</scope>
    <source>
        <strain evidence="1">KCTC 32296</strain>
    </source>
</reference>
<dbReference type="Pfam" id="PF20043">
    <property type="entry name" value="DUF6445"/>
    <property type="match status" value="1"/>
</dbReference>
<dbReference type="RefSeq" id="WP_189485430.1">
    <property type="nucleotide sequence ID" value="NZ_BMZB01000001.1"/>
</dbReference>
<proteinExistence type="predicted"/>
<dbReference type="Proteomes" id="UP000662572">
    <property type="component" value="Unassembled WGS sequence"/>
</dbReference>
<dbReference type="EMBL" id="BMZB01000001">
    <property type="protein sequence ID" value="GGZ27462.1"/>
    <property type="molecule type" value="Genomic_DNA"/>
</dbReference>
<name>A0A918PYK3_9CAUL</name>
<evidence type="ECO:0000313" key="1">
    <source>
        <dbReference type="EMBL" id="GGZ27462.1"/>
    </source>
</evidence>
<protein>
    <submittedName>
        <fullName evidence="1">Uncharacterized protein</fullName>
    </submittedName>
</protein>
<sequence length="234" mass="25653">MTTPNFTPEFNPAARLEARHIGRERQPLLIIDNVLKNPQGVLALATQTPFIRPDNSAYPGLNAPMPVAYGQALAMALQPILHQGFGLPKSAPLQFHSFLALATLAASELKPYQRIPHFDSTDPFRLAVVHYFCDGPHGGTGFFRQRATGFETVSPSQMSQFDQHAADDLRRGLPDHYTSAQTPSYEMIAAVDAAFDRLIVYRNNCLHSALLGGSPLTDDPRTGRLTVNTFISPA</sequence>
<comment type="caution">
    <text evidence="1">The sequence shown here is derived from an EMBL/GenBank/DDBJ whole genome shotgun (WGS) entry which is preliminary data.</text>
</comment>
<accession>A0A918PYK3</accession>
<keyword evidence="2" id="KW-1185">Reference proteome</keyword>
<dbReference type="InterPro" id="IPR045617">
    <property type="entry name" value="DUF6445"/>
</dbReference>
<evidence type="ECO:0000313" key="2">
    <source>
        <dbReference type="Proteomes" id="UP000662572"/>
    </source>
</evidence>
<reference evidence="1" key="1">
    <citation type="journal article" date="2014" name="Int. J. Syst. Evol. Microbiol.">
        <title>Complete genome sequence of Corynebacterium casei LMG S-19264T (=DSM 44701T), isolated from a smear-ripened cheese.</title>
        <authorList>
            <consortium name="US DOE Joint Genome Institute (JGI-PGF)"/>
            <person name="Walter F."/>
            <person name="Albersmeier A."/>
            <person name="Kalinowski J."/>
            <person name="Ruckert C."/>
        </authorList>
    </citation>
    <scope>NUCLEOTIDE SEQUENCE</scope>
    <source>
        <strain evidence="1">KCTC 32296</strain>
    </source>
</reference>
<gene>
    <name evidence="1" type="ORF">GCM10011273_11440</name>
</gene>